<proteinExistence type="predicted"/>
<feature type="domain" description="YABBY protein C-terminal" evidence="1">
    <location>
        <begin position="29"/>
        <end position="45"/>
    </location>
</feature>
<gene>
    <name evidence="2" type="ORF">G2W53_007218</name>
</gene>
<sequence>MGIPRSCRWGSLDRQRKVIHIDPLPDELAPEKRQRVPSAYNQFIK</sequence>
<name>A0A835CDD7_9FABA</name>
<organism evidence="2 3">
    <name type="scientific">Senna tora</name>
    <dbReference type="NCBI Taxonomy" id="362788"/>
    <lineage>
        <taxon>Eukaryota</taxon>
        <taxon>Viridiplantae</taxon>
        <taxon>Streptophyta</taxon>
        <taxon>Embryophyta</taxon>
        <taxon>Tracheophyta</taxon>
        <taxon>Spermatophyta</taxon>
        <taxon>Magnoliopsida</taxon>
        <taxon>eudicotyledons</taxon>
        <taxon>Gunneridae</taxon>
        <taxon>Pentapetalae</taxon>
        <taxon>rosids</taxon>
        <taxon>fabids</taxon>
        <taxon>Fabales</taxon>
        <taxon>Fabaceae</taxon>
        <taxon>Caesalpinioideae</taxon>
        <taxon>Cassia clade</taxon>
        <taxon>Senna</taxon>
    </lineage>
</organism>
<accession>A0A835CDD7</accession>
<dbReference type="AlphaFoldDB" id="A0A835CDD7"/>
<dbReference type="InterPro" id="IPR056775">
    <property type="entry name" value="YABBY_C"/>
</dbReference>
<evidence type="ECO:0000313" key="2">
    <source>
        <dbReference type="EMBL" id="KAF7838736.1"/>
    </source>
</evidence>
<comment type="caution">
    <text evidence="2">The sequence shown here is derived from an EMBL/GenBank/DDBJ whole genome shotgun (WGS) entry which is preliminary data.</text>
</comment>
<evidence type="ECO:0000259" key="1">
    <source>
        <dbReference type="Pfam" id="PF04690"/>
    </source>
</evidence>
<keyword evidence="3" id="KW-1185">Reference proteome</keyword>
<protein>
    <recommendedName>
        <fullName evidence="1">YABBY protein C-terminal domain-containing protein</fullName>
    </recommendedName>
</protein>
<dbReference type="Pfam" id="PF04690">
    <property type="entry name" value="YABBY"/>
    <property type="match status" value="1"/>
</dbReference>
<evidence type="ECO:0000313" key="3">
    <source>
        <dbReference type="Proteomes" id="UP000634136"/>
    </source>
</evidence>
<dbReference type="Proteomes" id="UP000634136">
    <property type="component" value="Unassembled WGS sequence"/>
</dbReference>
<dbReference type="EMBL" id="JAAIUW010000003">
    <property type="protein sequence ID" value="KAF7838736.1"/>
    <property type="molecule type" value="Genomic_DNA"/>
</dbReference>
<reference evidence="2" key="1">
    <citation type="submission" date="2020-09" db="EMBL/GenBank/DDBJ databases">
        <title>Genome-Enabled Discovery of Anthraquinone Biosynthesis in Senna tora.</title>
        <authorList>
            <person name="Kang S.-H."/>
            <person name="Pandey R.P."/>
            <person name="Lee C.-M."/>
            <person name="Sim J.-S."/>
            <person name="Jeong J.-T."/>
            <person name="Choi B.-S."/>
            <person name="Jung M."/>
            <person name="Ginzburg D."/>
            <person name="Zhao K."/>
            <person name="Won S.Y."/>
            <person name="Oh T.-J."/>
            <person name="Yu Y."/>
            <person name="Kim N.-H."/>
            <person name="Lee O.R."/>
            <person name="Lee T.-H."/>
            <person name="Bashyal P."/>
            <person name="Kim T.-S."/>
            <person name="Lee W.-H."/>
            <person name="Kawkins C."/>
            <person name="Kim C.-K."/>
            <person name="Kim J.S."/>
            <person name="Ahn B.O."/>
            <person name="Rhee S.Y."/>
            <person name="Sohng J.K."/>
        </authorList>
    </citation>
    <scope>NUCLEOTIDE SEQUENCE</scope>
    <source>
        <tissue evidence="2">Leaf</tissue>
    </source>
</reference>